<dbReference type="eggNOG" id="KOG4562">
    <property type="taxonomic scope" value="Eukaryota"/>
</dbReference>
<dbReference type="Ensembl" id="ENSPANT00000021187.3">
    <property type="protein sequence ID" value="ENSPANP00000011405.2"/>
    <property type="gene ID" value="ENSPANG00000049168.1"/>
</dbReference>
<dbReference type="PANTHER" id="PTHR11736">
    <property type="entry name" value="MELANOMA-ASSOCIATED ANTIGEN MAGE ANTIGEN"/>
    <property type="match status" value="1"/>
</dbReference>
<dbReference type="STRING" id="9555.ENSPANP00000011405"/>
<dbReference type="PANTHER" id="PTHR11736:SF88">
    <property type="entry name" value="MELANOMA-ASSOCIATED ANTIGEN B17"/>
    <property type="match status" value="1"/>
</dbReference>
<evidence type="ECO:0000313" key="3">
    <source>
        <dbReference type="Ensembl" id="ENSPANP00000011405.2"/>
    </source>
</evidence>
<reference evidence="3" key="2">
    <citation type="submission" date="2025-08" db="UniProtKB">
        <authorList>
            <consortium name="Ensembl"/>
        </authorList>
    </citation>
    <scope>IDENTIFICATION</scope>
</reference>
<dbReference type="SMART" id="SM01373">
    <property type="entry name" value="MAGE"/>
    <property type="match status" value="1"/>
</dbReference>
<dbReference type="Gene3D" id="1.10.10.1210">
    <property type="entry name" value="MAGE homology domain, winged helix WH2 motif"/>
    <property type="match status" value="1"/>
</dbReference>
<dbReference type="FunFam" id="1.10.10.1200:FF:000007">
    <property type="entry name" value="Melanoma-associated antigen C2"/>
    <property type="match status" value="1"/>
</dbReference>
<dbReference type="InterPro" id="IPR037445">
    <property type="entry name" value="MAGE"/>
</dbReference>
<protein>
    <submittedName>
        <fullName evidence="3">MAGE family member B17</fullName>
    </submittedName>
</protein>
<feature type="compositionally biased region" description="Low complexity" evidence="1">
    <location>
        <begin position="65"/>
        <end position="76"/>
    </location>
</feature>
<feature type="region of interest" description="Disordered" evidence="1">
    <location>
        <begin position="1"/>
        <end position="108"/>
    </location>
</feature>
<dbReference type="KEGG" id="panu:101009765"/>
<dbReference type="SMART" id="SM01392">
    <property type="entry name" value="MAGE_N"/>
    <property type="match status" value="1"/>
</dbReference>
<dbReference type="GeneTree" id="ENSGT00940000166998"/>
<dbReference type="GeneID" id="101009765"/>
<dbReference type="OMA" id="VINKKYT"/>
<dbReference type="GO" id="GO:0000122">
    <property type="term" value="P:negative regulation of transcription by RNA polymerase II"/>
    <property type="evidence" value="ECO:0007669"/>
    <property type="project" value="TreeGrafter"/>
</dbReference>
<keyword evidence="4" id="KW-1185">Reference proteome</keyword>
<dbReference type="Pfam" id="PF12440">
    <property type="entry name" value="MAGE_N"/>
    <property type="match status" value="1"/>
</dbReference>
<dbReference type="Proteomes" id="UP000028761">
    <property type="component" value="Chromosome X"/>
</dbReference>
<feature type="compositionally biased region" description="Low complexity" evidence="1">
    <location>
        <begin position="39"/>
        <end position="56"/>
    </location>
</feature>
<reference evidence="3 4" key="1">
    <citation type="submission" date="2012-03" db="EMBL/GenBank/DDBJ databases">
        <title>Whole Genome Assembly of Papio anubis.</title>
        <authorList>
            <person name="Liu Y.L."/>
            <person name="Abraham K.A."/>
            <person name="Akbar H.A."/>
            <person name="Ali S.A."/>
            <person name="Anosike U.A."/>
            <person name="Aqrawi P.A."/>
            <person name="Arias F.A."/>
            <person name="Attaway T.A."/>
            <person name="Awwad R.A."/>
            <person name="Babu C.B."/>
            <person name="Bandaranaike D.B."/>
            <person name="Battles P.B."/>
            <person name="Bell A.B."/>
            <person name="Beltran B.B."/>
            <person name="Berhane-Mersha D.B."/>
            <person name="Bess C.B."/>
            <person name="Bickham C.B."/>
            <person name="Bolden T.B."/>
            <person name="Carter K.C."/>
            <person name="Chau D.C."/>
            <person name="Chavez A.C."/>
            <person name="Clerc-Blankenburg K.C."/>
            <person name="Coyle M.C."/>
            <person name="Dao M.D."/>
            <person name="Davila M.L.D."/>
            <person name="Davy-Carroll L.D."/>
            <person name="Denson S.D."/>
            <person name="Dinh H.D."/>
            <person name="Fernandez S.F."/>
            <person name="Fernando P.F."/>
            <person name="Forbes L.F."/>
            <person name="Francis C.F."/>
            <person name="Francisco L.F."/>
            <person name="Fu Q.F."/>
            <person name="Garcia-Iii R.G."/>
            <person name="Garrett T.G."/>
            <person name="Gross S.G."/>
            <person name="Gubbala S.G."/>
            <person name="Hirani K.H."/>
            <person name="Hogues M.H."/>
            <person name="Hollins B.H."/>
            <person name="Jackson L.J."/>
            <person name="Javaid M.J."/>
            <person name="Jhangiani S.J."/>
            <person name="Johnson A.J."/>
            <person name="Johnson B.J."/>
            <person name="Jones J.J."/>
            <person name="Joshi V.J."/>
            <person name="Kalu J.K."/>
            <person name="Khan N.K."/>
            <person name="Korchina V.K."/>
            <person name="Kovar C.K."/>
            <person name="Lago L.L."/>
            <person name="Lara F.L."/>
            <person name="Le T.-K.L."/>
            <person name="Lee S.L."/>
            <person name="Legall-Iii F.L."/>
            <person name="Lemon S.L."/>
            <person name="Liu J.L."/>
            <person name="Liu Y.-S.L."/>
            <person name="Liyanage D.L."/>
            <person name="Lopez J.L."/>
            <person name="Lorensuhewa L.L."/>
            <person name="Mata R.M."/>
            <person name="Mathew T.M."/>
            <person name="Mercado C.M."/>
            <person name="Mercado I.M."/>
            <person name="Morales K.M."/>
            <person name="Morgan M.M."/>
            <person name="Munidasa M.M."/>
            <person name="Ngo D.N."/>
            <person name="Nguyen L.N."/>
            <person name="Nguyen T.N."/>
            <person name="Nguyen N.N."/>
            <person name="Obregon M.O."/>
            <person name="Okwuonu G.O."/>
            <person name="Ongeri F.O."/>
            <person name="Onwere C.O."/>
            <person name="Osifeso I.O."/>
            <person name="Parra A.P."/>
            <person name="Patil S.P."/>
            <person name="Perez A.P."/>
            <person name="Perez Y.P."/>
            <person name="Pham C.P."/>
            <person name="Pu L.-L.P."/>
            <person name="Puazo M.P."/>
            <person name="Quiroz J.Q."/>
            <person name="Rouhana J.R."/>
            <person name="Ruiz M.R."/>
            <person name="Ruiz S.-J.R."/>
            <person name="Saada N.S."/>
            <person name="Santibanez J.S."/>
            <person name="Scheel M.S."/>
            <person name="Schneider B.S."/>
            <person name="Simmons D.S."/>
            <person name="Sisson I.S."/>
            <person name="Tang L.-Y.T."/>
            <person name="Thornton R.T."/>
            <person name="Tisius J.T."/>
            <person name="Toledanes G.T."/>
            <person name="Trejos Z.T."/>
            <person name="Usmani K.U."/>
            <person name="Varghese R.V."/>
            <person name="Vattathil S.V."/>
            <person name="Vee V.V."/>
            <person name="Walker D.W."/>
            <person name="Weissenberger G.W."/>
            <person name="White C.W."/>
            <person name="Williams A.W."/>
            <person name="Woodworth J.W."/>
            <person name="Wright R.W."/>
            <person name="Zhu Y.Z."/>
            <person name="Han Y.H."/>
            <person name="Newsham I.N."/>
            <person name="Nazareth L.N."/>
            <person name="Worley K.W."/>
            <person name="Muzny D.M."/>
            <person name="Rogers J.R."/>
            <person name="Gibbs R.G."/>
        </authorList>
    </citation>
    <scope>NUCLEOTIDE SEQUENCE [LARGE SCALE GENOMIC DNA]</scope>
</reference>
<dbReference type="PROSITE" id="PS50838">
    <property type="entry name" value="MAGE"/>
    <property type="match status" value="1"/>
</dbReference>
<dbReference type="FunFam" id="1.10.10.1210:FF:000001">
    <property type="entry name" value="melanoma-associated antigen D1"/>
    <property type="match status" value="1"/>
</dbReference>
<accession>A0A096NES6</accession>
<name>A0A096NES6_PAPAN</name>
<dbReference type="Gene3D" id="1.10.10.1200">
    <property type="entry name" value="MAGE homology domain, winged helix WH1 motif"/>
    <property type="match status" value="1"/>
</dbReference>
<dbReference type="GO" id="GO:0005634">
    <property type="term" value="C:nucleus"/>
    <property type="evidence" value="ECO:0007669"/>
    <property type="project" value="TreeGrafter"/>
</dbReference>
<dbReference type="HOGENOM" id="CLU_039582_0_1_1"/>
<feature type="region of interest" description="Disordered" evidence="1">
    <location>
        <begin position="316"/>
        <end position="336"/>
    </location>
</feature>
<gene>
    <name evidence="3" type="primary">MAGEB17</name>
</gene>
<feature type="domain" description="MAGE" evidence="2">
    <location>
        <begin position="109"/>
        <end position="308"/>
    </location>
</feature>
<dbReference type="Bgee" id="ENSPANG00000012786">
    <property type="expression patterns" value="Expressed in testis and 1 other cell type or tissue"/>
</dbReference>
<reference evidence="3" key="3">
    <citation type="submission" date="2025-09" db="UniProtKB">
        <authorList>
            <consortium name="Ensembl"/>
        </authorList>
    </citation>
    <scope>IDENTIFICATION</scope>
</reference>
<evidence type="ECO:0000256" key="1">
    <source>
        <dbReference type="SAM" id="MobiDB-lite"/>
    </source>
</evidence>
<dbReference type="InterPro" id="IPR041899">
    <property type="entry name" value="MAGE_WH2"/>
</dbReference>
<evidence type="ECO:0000259" key="2">
    <source>
        <dbReference type="PROSITE" id="PS50838"/>
    </source>
</evidence>
<evidence type="ECO:0000313" key="4">
    <source>
        <dbReference type="Proteomes" id="UP000028761"/>
    </source>
</evidence>
<sequence length="336" mass="37652">MPRGQESKRRAREKRRQARGEDRCLRGAQATAAEKEKLPSSSSPACQSAPQSFPAAGIPQESQRASYPSSPAAAVSLTSSEEGAKGQKGESPNSFHGPSSSESTGRDLLNRKTGELVQFLLNKYIRKEPITREAMLKVINRTYKQHFPEILRRSTENIEVVFGLYLKEMDPSRQSYVLVNKLDFPDQGSLGDDGGFPQSGLLMVLLSTIFMHGNRATEEEMWECLNALGMYKGRKHFIYGEPQELVTKDLVREGYLEYRQVPSSDPPRCEFLWGPRAHAETSKMKVLEFVAKLNDTVASTYKSQYEEALREEEEQARARAAARASARARVSRSSQP</sequence>
<dbReference type="CTD" id="645864"/>
<dbReference type="AlphaFoldDB" id="A0A096NES6"/>
<proteinExistence type="predicted"/>
<feature type="compositionally biased region" description="Polar residues" evidence="1">
    <location>
        <begin position="90"/>
        <end position="103"/>
    </location>
</feature>
<dbReference type="InterPro" id="IPR041898">
    <property type="entry name" value="MAGE_WH1"/>
</dbReference>
<organism evidence="3 4">
    <name type="scientific">Papio anubis</name>
    <name type="common">Olive baboon</name>
    <dbReference type="NCBI Taxonomy" id="9555"/>
    <lineage>
        <taxon>Eukaryota</taxon>
        <taxon>Metazoa</taxon>
        <taxon>Chordata</taxon>
        <taxon>Craniata</taxon>
        <taxon>Vertebrata</taxon>
        <taxon>Euteleostomi</taxon>
        <taxon>Mammalia</taxon>
        <taxon>Eutheria</taxon>
        <taxon>Euarchontoglires</taxon>
        <taxon>Primates</taxon>
        <taxon>Haplorrhini</taxon>
        <taxon>Catarrhini</taxon>
        <taxon>Cercopithecidae</taxon>
        <taxon>Cercopithecinae</taxon>
        <taxon>Papio</taxon>
    </lineage>
</organism>
<feature type="compositionally biased region" description="Low complexity" evidence="1">
    <location>
        <begin position="318"/>
        <end position="336"/>
    </location>
</feature>
<dbReference type="Pfam" id="PF01454">
    <property type="entry name" value="MAGE"/>
    <property type="match status" value="1"/>
</dbReference>
<dbReference type="InterPro" id="IPR021072">
    <property type="entry name" value="MAGE_N"/>
</dbReference>
<dbReference type="RefSeq" id="XP_021788793.1">
    <property type="nucleotide sequence ID" value="XM_021933101.2"/>
</dbReference>
<dbReference type="InterPro" id="IPR002190">
    <property type="entry name" value="MHD_dom"/>
</dbReference>